<sequence length="118" mass="12976">MIVDRNYNIKRTKEGPRFYSIGGTYTPLKASTKLDELTASPYPNPAAESIRLPYLVKKGEVATLDVLNMTGQVVKSYQVDATFDHLQLSARELPAGTYVYRVTSATGATAGKKFVVSR</sequence>
<feature type="domain" description="Secretion system C-terminal sorting" evidence="1">
    <location>
        <begin position="42"/>
        <end position="116"/>
    </location>
</feature>
<evidence type="ECO:0000313" key="3">
    <source>
        <dbReference type="Proteomes" id="UP001165297"/>
    </source>
</evidence>
<gene>
    <name evidence="2" type="ORF">LGH70_19465</name>
</gene>
<protein>
    <submittedName>
        <fullName evidence="2">T9SS type A sorting domain-containing protein</fullName>
    </submittedName>
</protein>
<accession>A0ABS8AI64</accession>
<dbReference type="Pfam" id="PF18962">
    <property type="entry name" value="Por_Secre_tail"/>
    <property type="match status" value="1"/>
</dbReference>
<dbReference type="NCBIfam" id="TIGR04183">
    <property type="entry name" value="Por_Secre_tail"/>
    <property type="match status" value="1"/>
</dbReference>
<reference evidence="2" key="1">
    <citation type="submission" date="2021-10" db="EMBL/GenBank/DDBJ databases">
        <authorList>
            <person name="Dean J.D."/>
            <person name="Kim M.K."/>
            <person name="Newey C.N."/>
            <person name="Stoker T.S."/>
            <person name="Thompson D.W."/>
            <person name="Grose J.H."/>
        </authorList>
    </citation>
    <scope>NUCLEOTIDE SEQUENCE</scope>
    <source>
        <strain evidence="2">BT635</strain>
    </source>
</reference>
<evidence type="ECO:0000313" key="2">
    <source>
        <dbReference type="EMBL" id="MCB2379784.1"/>
    </source>
</evidence>
<organism evidence="2 3">
    <name type="scientific">Hymenobacter nitidus</name>
    <dbReference type="NCBI Taxonomy" id="2880929"/>
    <lineage>
        <taxon>Bacteria</taxon>
        <taxon>Pseudomonadati</taxon>
        <taxon>Bacteroidota</taxon>
        <taxon>Cytophagia</taxon>
        <taxon>Cytophagales</taxon>
        <taxon>Hymenobacteraceae</taxon>
        <taxon>Hymenobacter</taxon>
    </lineage>
</organism>
<dbReference type="Proteomes" id="UP001165297">
    <property type="component" value="Unassembled WGS sequence"/>
</dbReference>
<proteinExistence type="predicted"/>
<evidence type="ECO:0000259" key="1">
    <source>
        <dbReference type="Pfam" id="PF18962"/>
    </source>
</evidence>
<keyword evidence="3" id="KW-1185">Reference proteome</keyword>
<dbReference type="InterPro" id="IPR026444">
    <property type="entry name" value="Secre_tail"/>
</dbReference>
<comment type="caution">
    <text evidence="2">The sequence shown here is derived from an EMBL/GenBank/DDBJ whole genome shotgun (WGS) entry which is preliminary data.</text>
</comment>
<dbReference type="EMBL" id="JAJADQ010000012">
    <property type="protein sequence ID" value="MCB2379784.1"/>
    <property type="molecule type" value="Genomic_DNA"/>
</dbReference>
<name>A0ABS8AI64_9BACT</name>